<comment type="caution">
    <text evidence="1">The sequence shown here is derived from an EMBL/GenBank/DDBJ whole genome shotgun (WGS) entry which is preliminary data.</text>
</comment>
<accession>A0ACC2KFP6</accession>
<dbReference type="EMBL" id="CM056817">
    <property type="protein sequence ID" value="KAJ8619802.1"/>
    <property type="molecule type" value="Genomic_DNA"/>
</dbReference>
<gene>
    <name evidence="1" type="ORF">MRB53_028331</name>
</gene>
<reference evidence="1 2" key="1">
    <citation type="journal article" date="2022" name="Hortic Res">
        <title>A haplotype resolved chromosomal level avocado genome allows analysis of novel avocado genes.</title>
        <authorList>
            <person name="Nath O."/>
            <person name="Fletcher S.J."/>
            <person name="Hayward A."/>
            <person name="Shaw L.M."/>
            <person name="Masouleh A.K."/>
            <person name="Furtado A."/>
            <person name="Henry R.J."/>
            <person name="Mitter N."/>
        </authorList>
    </citation>
    <scope>NUCLEOTIDE SEQUENCE [LARGE SCALE GENOMIC DNA]</scope>
    <source>
        <strain evidence="2">cv. Hass</strain>
    </source>
</reference>
<evidence type="ECO:0000313" key="2">
    <source>
        <dbReference type="Proteomes" id="UP001234297"/>
    </source>
</evidence>
<protein>
    <submittedName>
        <fullName evidence="1">Uncharacterized protein</fullName>
    </submittedName>
</protein>
<evidence type="ECO:0000313" key="1">
    <source>
        <dbReference type="EMBL" id="KAJ8619802.1"/>
    </source>
</evidence>
<name>A0ACC2KFP6_PERAE</name>
<organism evidence="1 2">
    <name type="scientific">Persea americana</name>
    <name type="common">Avocado</name>
    <dbReference type="NCBI Taxonomy" id="3435"/>
    <lineage>
        <taxon>Eukaryota</taxon>
        <taxon>Viridiplantae</taxon>
        <taxon>Streptophyta</taxon>
        <taxon>Embryophyta</taxon>
        <taxon>Tracheophyta</taxon>
        <taxon>Spermatophyta</taxon>
        <taxon>Magnoliopsida</taxon>
        <taxon>Magnoliidae</taxon>
        <taxon>Laurales</taxon>
        <taxon>Lauraceae</taxon>
        <taxon>Persea</taxon>
    </lineage>
</organism>
<keyword evidence="2" id="KW-1185">Reference proteome</keyword>
<proteinExistence type="predicted"/>
<dbReference type="Proteomes" id="UP001234297">
    <property type="component" value="Chromosome 9"/>
</dbReference>
<sequence length="114" mass="12984">MPITYSGYDSNLDTKDCYVGFSRNSILNTVTSTASVVERWISDIYRLHHHHLHWLILSIGRTLDLRTLTAEQLTMKELKQVGLKRSAAIILGVDVDKPILITMSEWDKKTLDLG</sequence>